<dbReference type="EMBL" id="JAJNEC010000003">
    <property type="protein sequence ID" value="MCD2421789.1"/>
    <property type="molecule type" value="Genomic_DNA"/>
</dbReference>
<organism evidence="1 2">
    <name type="scientific">Niabella pedocola</name>
    <dbReference type="NCBI Taxonomy" id="1752077"/>
    <lineage>
        <taxon>Bacteria</taxon>
        <taxon>Pseudomonadati</taxon>
        <taxon>Bacteroidota</taxon>
        <taxon>Chitinophagia</taxon>
        <taxon>Chitinophagales</taxon>
        <taxon>Chitinophagaceae</taxon>
        <taxon>Niabella</taxon>
    </lineage>
</organism>
<protein>
    <submittedName>
        <fullName evidence="1">Uncharacterized protein</fullName>
    </submittedName>
</protein>
<dbReference type="RefSeq" id="WP_231002691.1">
    <property type="nucleotide sequence ID" value="NZ_JAJNEC010000003.1"/>
</dbReference>
<proteinExistence type="predicted"/>
<sequence length="92" mass="10788">MRLKKNDQFRPHHPERTPTKVGLSYVIQRNEVEPKDLPIVGLFAPLNRMLKNDLKLQPFLLLYFSVIQIGSIFNKKGRPDIPFEIRAAYEKL</sequence>
<gene>
    <name evidence="1" type="ORF">LQ567_03380</name>
</gene>
<name>A0ABS8PM15_9BACT</name>
<evidence type="ECO:0000313" key="1">
    <source>
        <dbReference type="EMBL" id="MCD2421789.1"/>
    </source>
</evidence>
<keyword evidence="2" id="KW-1185">Reference proteome</keyword>
<dbReference type="Proteomes" id="UP001199816">
    <property type="component" value="Unassembled WGS sequence"/>
</dbReference>
<accession>A0ABS8PM15</accession>
<reference evidence="1 2" key="1">
    <citation type="submission" date="2021-11" db="EMBL/GenBank/DDBJ databases">
        <title>Genomic of Niabella pedocola.</title>
        <authorList>
            <person name="Wu T."/>
        </authorList>
    </citation>
    <scope>NUCLEOTIDE SEQUENCE [LARGE SCALE GENOMIC DNA]</scope>
    <source>
        <strain evidence="1 2">JCM 31011</strain>
    </source>
</reference>
<evidence type="ECO:0000313" key="2">
    <source>
        <dbReference type="Proteomes" id="UP001199816"/>
    </source>
</evidence>
<comment type="caution">
    <text evidence="1">The sequence shown here is derived from an EMBL/GenBank/DDBJ whole genome shotgun (WGS) entry which is preliminary data.</text>
</comment>